<dbReference type="NCBIfam" id="NF040501">
    <property type="entry name" value="resist_ArsN2"/>
    <property type="match status" value="1"/>
</dbReference>
<evidence type="ECO:0000313" key="4">
    <source>
        <dbReference type="EMBL" id="GLC28320.1"/>
    </source>
</evidence>
<organism evidence="4 5">
    <name type="scientific">Roseisolibacter agri</name>
    <dbReference type="NCBI Taxonomy" id="2014610"/>
    <lineage>
        <taxon>Bacteria</taxon>
        <taxon>Pseudomonadati</taxon>
        <taxon>Gemmatimonadota</taxon>
        <taxon>Gemmatimonadia</taxon>
        <taxon>Gemmatimonadales</taxon>
        <taxon>Gemmatimonadaceae</taxon>
        <taxon>Roseisolibacter</taxon>
    </lineage>
</organism>
<dbReference type="RefSeq" id="WP_284352719.1">
    <property type="nucleotide sequence ID" value="NZ_BRXS01000009.1"/>
</dbReference>
<protein>
    <recommendedName>
        <fullName evidence="3">N-acetyltransferase domain-containing protein</fullName>
    </recommendedName>
</protein>
<evidence type="ECO:0000256" key="2">
    <source>
        <dbReference type="ARBA" id="ARBA00023315"/>
    </source>
</evidence>
<feature type="domain" description="N-acetyltransferase" evidence="3">
    <location>
        <begin position="10"/>
        <end position="147"/>
    </location>
</feature>
<evidence type="ECO:0000259" key="3">
    <source>
        <dbReference type="PROSITE" id="PS51186"/>
    </source>
</evidence>
<keyword evidence="5" id="KW-1185">Reference proteome</keyword>
<dbReference type="InterPro" id="IPR016181">
    <property type="entry name" value="Acyl_CoA_acyltransferase"/>
</dbReference>
<dbReference type="InterPro" id="IPR000182">
    <property type="entry name" value="GNAT_dom"/>
</dbReference>
<dbReference type="SUPFAM" id="SSF55729">
    <property type="entry name" value="Acyl-CoA N-acyltransferases (Nat)"/>
    <property type="match status" value="1"/>
</dbReference>
<gene>
    <name evidence="4" type="ORF">rosag_48330</name>
</gene>
<comment type="caution">
    <text evidence="4">The sequence shown here is derived from an EMBL/GenBank/DDBJ whole genome shotgun (WGS) entry which is preliminary data.</text>
</comment>
<evidence type="ECO:0000313" key="5">
    <source>
        <dbReference type="Proteomes" id="UP001161325"/>
    </source>
</evidence>
<dbReference type="Pfam" id="PF13508">
    <property type="entry name" value="Acetyltransf_7"/>
    <property type="match status" value="1"/>
</dbReference>
<keyword evidence="1" id="KW-0808">Transferase</keyword>
<keyword evidence="2" id="KW-0012">Acyltransferase</keyword>
<dbReference type="CDD" id="cd04301">
    <property type="entry name" value="NAT_SF"/>
    <property type="match status" value="1"/>
</dbReference>
<accession>A0AA37QKN8</accession>
<dbReference type="EMBL" id="BRXS01000009">
    <property type="protein sequence ID" value="GLC28320.1"/>
    <property type="molecule type" value="Genomic_DNA"/>
</dbReference>
<dbReference type="GO" id="GO:0016747">
    <property type="term" value="F:acyltransferase activity, transferring groups other than amino-acyl groups"/>
    <property type="evidence" value="ECO:0007669"/>
    <property type="project" value="InterPro"/>
</dbReference>
<dbReference type="Gene3D" id="3.40.630.30">
    <property type="match status" value="1"/>
</dbReference>
<sequence>MITHDTTATPALRVATPSDLAAVRELLAASALPDAGLDDIFTEHAGDFVLAEAGGALVGVAGLEVRGDDALLRSVAIHPAWRAHGVGRELVKRLVCMADARGLRALYLLTMTAEHYFPRFGFEVVERGAVPAAIADTLEFRSACPASAVAMARACGTTGSVGATA</sequence>
<dbReference type="Proteomes" id="UP001161325">
    <property type="component" value="Unassembled WGS sequence"/>
</dbReference>
<evidence type="ECO:0000256" key="1">
    <source>
        <dbReference type="ARBA" id="ARBA00022679"/>
    </source>
</evidence>
<dbReference type="InterPro" id="IPR050832">
    <property type="entry name" value="Bact_Acetyltransf"/>
</dbReference>
<dbReference type="AlphaFoldDB" id="A0AA37QKN8"/>
<reference evidence="4" key="1">
    <citation type="submission" date="2022-08" db="EMBL/GenBank/DDBJ databases">
        <title>Draft genome sequencing of Roseisolibacter agri AW1220.</title>
        <authorList>
            <person name="Tobiishi Y."/>
            <person name="Tonouchi A."/>
        </authorList>
    </citation>
    <scope>NUCLEOTIDE SEQUENCE</scope>
    <source>
        <strain evidence="4">AW1220</strain>
    </source>
</reference>
<dbReference type="PROSITE" id="PS51186">
    <property type="entry name" value="GNAT"/>
    <property type="match status" value="1"/>
</dbReference>
<proteinExistence type="predicted"/>
<name>A0AA37QKN8_9BACT</name>
<dbReference type="PANTHER" id="PTHR43877">
    <property type="entry name" value="AMINOALKYLPHOSPHONATE N-ACETYLTRANSFERASE-RELATED-RELATED"/>
    <property type="match status" value="1"/>
</dbReference>